<dbReference type="CDD" id="cd22191">
    <property type="entry name" value="DPBB_RlpA_EXP_N-like"/>
    <property type="match status" value="1"/>
</dbReference>
<dbReference type="EMBL" id="ML994341">
    <property type="protein sequence ID" value="KAF2196689.1"/>
    <property type="molecule type" value="Genomic_DNA"/>
</dbReference>
<feature type="transmembrane region" description="Helical" evidence="2">
    <location>
        <begin position="20"/>
        <end position="42"/>
    </location>
</feature>
<evidence type="ECO:0000313" key="3">
    <source>
        <dbReference type="EMBL" id="KAF2196689.1"/>
    </source>
</evidence>
<dbReference type="Gene3D" id="2.40.40.10">
    <property type="entry name" value="RlpA-like domain"/>
    <property type="match status" value="1"/>
</dbReference>
<comment type="caution">
    <text evidence="3">The sequence shown here is derived from an EMBL/GenBank/DDBJ whole genome shotgun (WGS) entry which is preliminary data.</text>
</comment>
<evidence type="ECO:0000256" key="1">
    <source>
        <dbReference type="ARBA" id="ARBA00022729"/>
    </source>
</evidence>
<feature type="non-terminal residue" evidence="3">
    <location>
        <position position="165"/>
    </location>
</feature>
<dbReference type="OrthoDB" id="623670at2759"/>
<protein>
    <recommendedName>
        <fullName evidence="5">RlpA-like protein double-psi beta-barrel domain-containing protein</fullName>
    </recommendedName>
</protein>
<dbReference type="InterPro" id="IPR051477">
    <property type="entry name" value="Expansin_CellWall"/>
</dbReference>
<dbReference type="PANTHER" id="PTHR31836">
    <property type="match status" value="1"/>
</dbReference>
<keyword evidence="1" id="KW-0732">Signal</keyword>
<keyword evidence="2" id="KW-0472">Membrane</keyword>
<proteinExistence type="predicted"/>
<dbReference type="PANTHER" id="PTHR31836:SF27">
    <property type="entry name" value="RLPA-LIKE PROTEIN DOUBLE-PSI BETA-BARREL DOMAIN-CONTAINING PROTEIN"/>
    <property type="match status" value="1"/>
</dbReference>
<organism evidence="3 4">
    <name type="scientific">Delitschia confertaspora ATCC 74209</name>
    <dbReference type="NCBI Taxonomy" id="1513339"/>
    <lineage>
        <taxon>Eukaryota</taxon>
        <taxon>Fungi</taxon>
        <taxon>Dikarya</taxon>
        <taxon>Ascomycota</taxon>
        <taxon>Pezizomycotina</taxon>
        <taxon>Dothideomycetes</taxon>
        <taxon>Pleosporomycetidae</taxon>
        <taxon>Pleosporales</taxon>
        <taxon>Delitschiaceae</taxon>
        <taxon>Delitschia</taxon>
    </lineage>
</organism>
<gene>
    <name evidence="3" type="ORF">GQ43DRAFT_354729</name>
</gene>
<evidence type="ECO:0008006" key="5">
    <source>
        <dbReference type="Google" id="ProtNLM"/>
    </source>
</evidence>
<dbReference type="SUPFAM" id="SSF50685">
    <property type="entry name" value="Barwin-like endoglucanases"/>
    <property type="match status" value="1"/>
</dbReference>
<dbReference type="AlphaFoldDB" id="A0A9P4ML50"/>
<evidence type="ECO:0000256" key="2">
    <source>
        <dbReference type="SAM" id="Phobius"/>
    </source>
</evidence>
<keyword evidence="2" id="KW-1133">Transmembrane helix</keyword>
<sequence>RFDRLFPPHRRYLRHSRRTFLTGVFVIFLLLMGLIIGLAVGLTRKSKHRNLPLPNGAQSYTGDLTYYSPGLGACGVTSGDKDAIVSVSHYTFDAVQKGSNPNSNPLCGKKIRAQRTFNGKAASADLTVVDRCTGCEPTDLDVSPGVFSNLANPDQGRVVVTWIWL</sequence>
<keyword evidence="4" id="KW-1185">Reference proteome</keyword>
<dbReference type="InterPro" id="IPR036908">
    <property type="entry name" value="RlpA-like_sf"/>
</dbReference>
<name>A0A9P4ML50_9PLEO</name>
<keyword evidence="2" id="KW-0812">Transmembrane</keyword>
<reference evidence="3" key="1">
    <citation type="journal article" date="2020" name="Stud. Mycol.">
        <title>101 Dothideomycetes genomes: a test case for predicting lifestyles and emergence of pathogens.</title>
        <authorList>
            <person name="Haridas S."/>
            <person name="Albert R."/>
            <person name="Binder M."/>
            <person name="Bloem J."/>
            <person name="Labutti K."/>
            <person name="Salamov A."/>
            <person name="Andreopoulos B."/>
            <person name="Baker S."/>
            <person name="Barry K."/>
            <person name="Bills G."/>
            <person name="Bluhm B."/>
            <person name="Cannon C."/>
            <person name="Castanera R."/>
            <person name="Culley D."/>
            <person name="Daum C."/>
            <person name="Ezra D."/>
            <person name="Gonzalez J."/>
            <person name="Henrissat B."/>
            <person name="Kuo A."/>
            <person name="Liang C."/>
            <person name="Lipzen A."/>
            <person name="Lutzoni F."/>
            <person name="Magnuson J."/>
            <person name="Mondo S."/>
            <person name="Nolan M."/>
            <person name="Ohm R."/>
            <person name="Pangilinan J."/>
            <person name="Park H.-J."/>
            <person name="Ramirez L."/>
            <person name="Alfaro M."/>
            <person name="Sun H."/>
            <person name="Tritt A."/>
            <person name="Yoshinaga Y."/>
            <person name="Zwiers L.-H."/>
            <person name="Turgeon B."/>
            <person name="Goodwin S."/>
            <person name="Spatafora J."/>
            <person name="Crous P."/>
            <person name="Grigoriev I."/>
        </authorList>
    </citation>
    <scope>NUCLEOTIDE SEQUENCE</scope>
    <source>
        <strain evidence="3">ATCC 74209</strain>
    </source>
</reference>
<accession>A0A9P4ML50</accession>
<dbReference type="Proteomes" id="UP000799536">
    <property type="component" value="Unassembled WGS sequence"/>
</dbReference>
<feature type="non-terminal residue" evidence="3">
    <location>
        <position position="1"/>
    </location>
</feature>
<evidence type="ECO:0000313" key="4">
    <source>
        <dbReference type="Proteomes" id="UP000799536"/>
    </source>
</evidence>